<keyword evidence="5" id="KW-0539">Nucleus</keyword>
<evidence type="ECO:0000259" key="7">
    <source>
        <dbReference type="SMART" id="SM00906"/>
    </source>
</evidence>
<dbReference type="GO" id="GO:0003700">
    <property type="term" value="F:DNA-binding transcription factor activity"/>
    <property type="evidence" value="ECO:0007669"/>
    <property type="project" value="InterPro"/>
</dbReference>
<accession>A0AAN7WPK2</accession>
<feature type="region of interest" description="Disordered" evidence="6">
    <location>
        <begin position="1"/>
        <end position="20"/>
    </location>
</feature>
<dbReference type="GO" id="GO:0008270">
    <property type="term" value="F:zinc ion binding"/>
    <property type="evidence" value="ECO:0007669"/>
    <property type="project" value="InterPro"/>
</dbReference>
<evidence type="ECO:0000256" key="1">
    <source>
        <dbReference type="ARBA" id="ARBA00004123"/>
    </source>
</evidence>
<dbReference type="PANTHER" id="PTHR46910">
    <property type="entry name" value="TRANSCRIPTION FACTOR PDR1"/>
    <property type="match status" value="1"/>
</dbReference>
<gene>
    <name evidence="8" type="ORF">RI543_002992</name>
</gene>
<dbReference type="GO" id="GO:0006351">
    <property type="term" value="P:DNA-templated transcription"/>
    <property type="evidence" value="ECO:0007669"/>
    <property type="project" value="InterPro"/>
</dbReference>
<name>A0AAN7WPK2_9SACH</name>
<feature type="domain" description="Xylanolytic transcriptional activator regulatory" evidence="7">
    <location>
        <begin position="324"/>
        <end position="401"/>
    </location>
</feature>
<dbReference type="GO" id="GO:0003677">
    <property type="term" value="F:DNA binding"/>
    <property type="evidence" value="ECO:0007669"/>
    <property type="project" value="UniProtKB-KW"/>
</dbReference>
<dbReference type="InterPro" id="IPR007219">
    <property type="entry name" value="XnlR_reg_dom"/>
</dbReference>
<dbReference type="GO" id="GO:0005634">
    <property type="term" value="C:nucleus"/>
    <property type="evidence" value="ECO:0007669"/>
    <property type="project" value="UniProtKB-SubCell"/>
</dbReference>
<keyword evidence="9" id="KW-1185">Reference proteome</keyword>
<sequence>MLPENYNTDNSINKPAINSDNNNIQTKYFNNSKNTIKSNSGIIKKVQKFFPAPDYRNSSINSKFKILDGKISDMIDNMARIEWLLSKVIQSQSITNHRNTVNLDCGPDAYKCIDKRLLAKYKQYNTSILTAKSLQWVKDKTTPDLSTEKFVSPLTKILSESLKWYIIQNKNLIDFSSQNMLSSNTKVFPLPSKEQSKRLLENFYSTIISSSTGLITLEQCFDLIERYYDNTKAPLSYPESLLLNVCLCAGANATEALLINEIDFIRKDRHNPSSSELIIIENNMLLNAMHYYHRLSMVCSGLPTIQALLLLTRYLADNFTIEIADDVLTTAIRFAVDLRLGFQSYYEDISNEEYIERGKLWWHCFCIDKKYSLILSRPPLLKITEMDFLTDEKYYEFIKNEILPKFADMDTEKIGQINDLQKALDVIVTKCDYMSFFISYYFYKVVKIEMNLFETCFSSNMTTHCTFNDTINKIVEIQKSLVDWKENLHVCIKLNTYRQYLCSIFTQSKTENPAFAFELACSRIINCHFRHLYLVIILNLFAVSFLEDNKEQFAGELESLPITISLCSDNYRNACIEMLQIFLTTNYHPHRFNESMYHLFTGFYLLILDIIKSIDESNISDVSNNISLLETCHKHILGENYEYLTIRNVKWQVSIFFFTFLMKYVNIKYNSINCSYKDKLRSDDSYYDDILSRISKKISQLKKNCCERLYENVQNDIKPDNHQQNATWTKLQSSNETGGTNHTQIDEYNISIFGELTPKMLKVLDSDMLFNSRQFTDRANFNKESLFPINDNSCFAEFSESFDNSSINPSLISKAGAIITKLEILILGLNRILLLFEYA</sequence>
<organism evidence="8 9">
    <name type="scientific">Arxiozyma heterogenica</name>
    <dbReference type="NCBI Taxonomy" id="278026"/>
    <lineage>
        <taxon>Eukaryota</taxon>
        <taxon>Fungi</taxon>
        <taxon>Dikarya</taxon>
        <taxon>Ascomycota</taxon>
        <taxon>Saccharomycotina</taxon>
        <taxon>Saccharomycetes</taxon>
        <taxon>Saccharomycetales</taxon>
        <taxon>Saccharomycetaceae</taxon>
        <taxon>Arxiozyma</taxon>
    </lineage>
</organism>
<evidence type="ECO:0000256" key="2">
    <source>
        <dbReference type="ARBA" id="ARBA00022723"/>
    </source>
</evidence>
<dbReference type="AlphaFoldDB" id="A0AAN7WPK2"/>
<dbReference type="PANTHER" id="PTHR46910:SF3">
    <property type="entry name" value="HALOTOLERANCE PROTEIN 9-RELATED"/>
    <property type="match status" value="1"/>
</dbReference>
<dbReference type="Pfam" id="PF04082">
    <property type="entry name" value="Fungal_trans"/>
    <property type="match status" value="1"/>
</dbReference>
<dbReference type="CDD" id="cd12148">
    <property type="entry name" value="fungal_TF_MHR"/>
    <property type="match status" value="1"/>
</dbReference>
<evidence type="ECO:0000256" key="3">
    <source>
        <dbReference type="ARBA" id="ARBA00022833"/>
    </source>
</evidence>
<evidence type="ECO:0000313" key="9">
    <source>
        <dbReference type="Proteomes" id="UP001306508"/>
    </source>
</evidence>
<keyword evidence="2" id="KW-0479">Metal-binding</keyword>
<dbReference type="EMBL" id="JAWIZZ010000047">
    <property type="protein sequence ID" value="KAK5779107.1"/>
    <property type="molecule type" value="Genomic_DNA"/>
</dbReference>
<evidence type="ECO:0000256" key="6">
    <source>
        <dbReference type="SAM" id="MobiDB-lite"/>
    </source>
</evidence>
<dbReference type="Proteomes" id="UP001306508">
    <property type="component" value="Unassembled WGS sequence"/>
</dbReference>
<proteinExistence type="predicted"/>
<evidence type="ECO:0000313" key="8">
    <source>
        <dbReference type="EMBL" id="KAK5779107.1"/>
    </source>
</evidence>
<evidence type="ECO:0000256" key="4">
    <source>
        <dbReference type="ARBA" id="ARBA00023125"/>
    </source>
</evidence>
<keyword evidence="3" id="KW-0862">Zinc</keyword>
<evidence type="ECO:0000256" key="5">
    <source>
        <dbReference type="ARBA" id="ARBA00023242"/>
    </source>
</evidence>
<keyword evidence="4" id="KW-0238">DNA-binding</keyword>
<dbReference type="InterPro" id="IPR050987">
    <property type="entry name" value="AtrR-like"/>
</dbReference>
<comment type="caution">
    <text evidence="8">The sequence shown here is derived from an EMBL/GenBank/DDBJ whole genome shotgun (WGS) entry which is preliminary data.</text>
</comment>
<dbReference type="SMART" id="SM00906">
    <property type="entry name" value="Fungal_trans"/>
    <property type="match status" value="1"/>
</dbReference>
<comment type="subcellular location">
    <subcellularLocation>
        <location evidence="1">Nucleus</location>
    </subcellularLocation>
</comment>
<protein>
    <recommendedName>
        <fullName evidence="7">Xylanolytic transcriptional activator regulatory domain-containing protein</fullName>
    </recommendedName>
</protein>
<reference evidence="9" key="1">
    <citation type="submission" date="2023-07" db="EMBL/GenBank/DDBJ databases">
        <title>A draft genome of Kazachstania heterogenica Y-27499.</title>
        <authorList>
            <person name="Donic C."/>
            <person name="Kralova J.S."/>
            <person name="Fidel L."/>
            <person name="Ben-Dor S."/>
            <person name="Jung S."/>
        </authorList>
    </citation>
    <scope>NUCLEOTIDE SEQUENCE [LARGE SCALE GENOMIC DNA]</scope>
    <source>
        <strain evidence="9">Y27499</strain>
    </source>
</reference>